<dbReference type="PANTHER" id="PTHR11496:SF107">
    <property type="entry name" value="ALCOHOL DEHYDROGENASE, PUTATIVE (AFU_ORTHOLOGUE AFUA_1G06800)-RELATED"/>
    <property type="match status" value="1"/>
</dbReference>
<dbReference type="InterPro" id="IPR001670">
    <property type="entry name" value="ADH_Fe/GldA"/>
</dbReference>
<dbReference type="GO" id="GO:0046872">
    <property type="term" value="F:metal ion binding"/>
    <property type="evidence" value="ECO:0007669"/>
    <property type="project" value="InterPro"/>
</dbReference>
<reference evidence="4 5" key="1">
    <citation type="submission" date="2016-05" db="EMBL/GenBank/DDBJ databases">
        <title>A degradative enzymes factory behind the ericoid mycorrhizal symbiosis.</title>
        <authorList>
            <consortium name="DOE Joint Genome Institute"/>
            <person name="Martino E."/>
            <person name="Morin E."/>
            <person name="Grelet G."/>
            <person name="Kuo A."/>
            <person name="Kohler A."/>
            <person name="Daghino S."/>
            <person name="Barry K."/>
            <person name="Choi C."/>
            <person name="Cichocki N."/>
            <person name="Clum A."/>
            <person name="Copeland A."/>
            <person name="Hainaut M."/>
            <person name="Haridas S."/>
            <person name="Labutti K."/>
            <person name="Lindquist E."/>
            <person name="Lipzen A."/>
            <person name="Khouja H.-R."/>
            <person name="Murat C."/>
            <person name="Ohm R."/>
            <person name="Olson A."/>
            <person name="Spatafora J."/>
            <person name="Veneault-Fourrey C."/>
            <person name="Henrissat B."/>
            <person name="Grigoriev I."/>
            <person name="Martin F."/>
            <person name="Perotto S."/>
        </authorList>
    </citation>
    <scope>NUCLEOTIDE SEQUENCE [LARGE SCALE GENOMIC DNA]</scope>
    <source>
        <strain evidence="4 5">UAMH 7357</strain>
    </source>
</reference>
<organism evidence="4 5">
    <name type="scientific">Hyaloscypha hepaticicola</name>
    <dbReference type="NCBI Taxonomy" id="2082293"/>
    <lineage>
        <taxon>Eukaryota</taxon>
        <taxon>Fungi</taxon>
        <taxon>Dikarya</taxon>
        <taxon>Ascomycota</taxon>
        <taxon>Pezizomycotina</taxon>
        <taxon>Leotiomycetes</taxon>
        <taxon>Helotiales</taxon>
        <taxon>Hyaloscyphaceae</taxon>
        <taxon>Hyaloscypha</taxon>
    </lineage>
</organism>
<dbReference type="GO" id="GO:0004022">
    <property type="term" value="F:alcohol dehydrogenase (NAD+) activity"/>
    <property type="evidence" value="ECO:0007669"/>
    <property type="project" value="TreeGrafter"/>
</dbReference>
<evidence type="ECO:0000259" key="3">
    <source>
        <dbReference type="Pfam" id="PF25137"/>
    </source>
</evidence>
<proteinExistence type="predicted"/>
<dbReference type="InterPro" id="IPR039697">
    <property type="entry name" value="Alcohol_dehydrogenase_Fe"/>
</dbReference>
<dbReference type="EMBL" id="KZ613503">
    <property type="protein sequence ID" value="PMD16775.1"/>
    <property type="molecule type" value="Genomic_DNA"/>
</dbReference>
<keyword evidence="5" id="KW-1185">Reference proteome</keyword>
<dbReference type="OrthoDB" id="339764at2759"/>
<dbReference type="SUPFAM" id="SSF56796">
    <property type="entry name" value="Dehydroquinate synthase-like"/>
    <property type="match status" value="1"/>
</dbReference>
<dbReference type="PANTHER" id="PTHR11496">
    <property type="entry name" value="ALCOHOL DEHYDROGENASE"/>
    <property type="match status" value="1"/>
</dbReference>
<evidence type="ECO:0000259" key="2">
    <source>
        <dbReference type="Pfam" id="PF00465"/>
    </source>
</evidence>
<dbReference type="AlphaFoldDB" id="A0A2J6PRW4"/>
<feature type="domain" description="Alcohol dehydrogenase iron-type/glycerol dehydrogenase GldA" evidence="2">
    <location>
        <begin position="44"/>
        <end position="208"/>
    </location>
</feature>
<dbReference type="Pfam" id="PF00465">
    <property type="entry name" value="Fe-ADH"/>
    <property type="match status" value="1"/>
</dbReference>
<keyword evidence="1" id="KW-0560">Oxidoreductase</keyword>
<dbReference type="CDD" id="cd08192">
    <property type="entry name" value="MAR-like"/>
    <property type="match status" value="1"/>
</dbReference>
<feature type="domain" description="Fe-containing alcohol dehydrogenase-like C-terminal" evidence="3">
    <location>
        <begin position="221"/>
        <end position="424"/>
    </location>
</feature>
<sequence>MQRALRHIGSIFFIYSYQMAAKGESYRLAFSPNPKPYISTGLPFHKACAHHISNTFQASKIYLIVSGSISKTEDFSLLQSEIGNKIAGIRYGIKPHTPWTDVLEIVNDINEKGADLIITLGAGSLTDGAKVITFALANKAFTLDELAKLAADVKTPNLLPCEIPVINIPTSLSGGEYSPFGGATDMRTHRKSSFAHASMGADLVILDPALSVSTPERIWLSSGMRAVDHCVEGLCSLSPSVGEARDRTYKEGLKLLVPNLLITKKDWGNLDARLNEMMGVVEAMKGVKLGVPMGASHGIGHQLGPLGVGHGETSCVMLPSVLKWNYLNGNQDVKNAQKRVVDVFWGEETVATMLSGRGLKRDTADAGDLVGALVSELGLPRSLKEVGVGRDKLDILAENSMKDRCLPTNPIPLKEKSQVLEILGMAIGSEN</sequence>
<accession>A0A2J6PRW4</accession>
<dbReference type="InterPro" id="IPR056798">
    <property type="entry name" value="ADH_Fe_C"/>
</dbReference>
<evidence type="ECO:0000313" key="5">
    <source>
        <dbReference type="Proteomes" id="UP000235672"/>
    </source>
</evidence>
<name>A0A2J6PRW4_9HELO</name>
<dbReference type="GO" id="GO:0005739">
    <property type="term" value="C:mitochondrion"/>
    <property type="evidence" value="ECO:0007669"/>
    <property type="project" value="TreeGrafter"/>
</dbReference>
<dbReference type="Pfam" id="PF25137">
    <property type="entry name" value="ADH_Fe_C"/>
    <property type="match status" value="1"/>
</dbReference>
<evidence type="ECO:0000256" key="1">
    <source>
        <dbReference type="ARBA" id="ARBA00023002"/>
    </source>
</evidence>
<dbReference type="Gene3D" id="1.20.1090.10">
    <property type="entry name" value="Dehydroquinate synthase-like - alpha domain"/>
    <property type="match status" value="1"/>
</dbReference>
<evidence type="ECO:0000313" key="4">
    <source>
        <dbReference type="EMBL" id="PMD16775.1"/>
    </source>
</evidence>
<gene>
    <name evidence="4" type="ORF">NA56DRAFT_681408</name>
</gene>
<dbReference type="Proteomes" id="UP000235672">
    <property type="component" value="Unassembled WGS sequence"/>
</dbReference>
<dbReference type="STRING" id="1745343.A0A2J6PRW4"/>
<dbReference type="Gene3D" id="3.40.50.1970">
    <property type="match status" value="1"/>
</dbReference>
<protein>
    <submittedName>
        <fullName evidence="4">Dehydroquinate synthase-like protein</fullName>
    </submittedName>
</protein>